<evidence type="ECO:0000256" key="6">
    <source>
        <dbReference type="ARBA" id="ARBA00023180"/>
    </source>
</evidence>
<dbReference type="OrthoDB" id="2019149at2759"/>
<feature type="active site" evidence="9">
    <location>
        <position position="183"/>
    </location>
</feature>
<dbReference type="InterPro" id="IPR011050">
    <property type="entry name" value="Pectin_lyase_fold/virulence"/>
</dbReference>
<feature type="domain" description="Pectinesterase catalytic" evidence="11">
    <location>
        <begin position="33"/>
        <end position="312"/>
    </location>
</feature>
<evidence type="ECO:0000256" key="10">
    <source>
        <dbReference type="RuleBase" id="RU000589"/>
    </source>
</evidence>
<dbReference type="AlphaFoldDB" id="A0A8B8ZKC1"/>
<dbReference type="InterPro" id="IPR012334">
    <property type="entry name" value="Pectin_lyas_fold"/>
</dbReference>
<evidence type="ECO:0000256" key="2">
    <source>
        <dbReference type="ARBA" id="ARBA00008891"/>
    </source>
</evidence>
<dbReference type="UniPathway" id="UPA00545">
    <property type="reaction ID" value="UER00823"/>
</dbReference>
<gene>
    <name evidence="13" type="primary">LOC103703607</name>
</gene>
<dbReference type="FunFam" id="2.160.20.10:FF:000013">
    <property type="entry name" value="Pectinesterase"/>
    <property type="match status" value="1"/>
</dbReference>
<reference evidence="13" key="2">
    <citation type="submission" date="2025-08" db="UniProtKB">
        <authorList>
            <consortium name="RefSeq"/>
        </authorList>
    </citation>
    <scope>IDENTIFICATION</scope>
    <source>
        <tissue evidence="13">Young leaves</tissue>
    </source>
</reference>
<protein>
    <recommendedName>
        <fullName evidence="3 10">Pectinesterase</fullName>
        <ecNumber evidence="3 10">3.1.1.11</ecNumber>
    </recommendedName>
</protein>
<keyword evidence="4 10" id="KW-0378">Hydrolase</keyword>
<evidence type="ECO:0000256" key="1">
    <source>
        <dbReference type="ARBA" id="ARBA00005184"/>
    </source>
</evidence>
<dbReference type="PANTHER" id="PTHR31321">
    <property type="entry name" value="ACYL-COA THIOESTER HYDROLASE YBHC-RELATED"/>
    <property type="match status" value="1"/>
</dbReference>
<comment type="function">
    <text evidence="8">Acts in the modification of cell walls via demethylesterification of cell wall pectin.</text>
</comment>
<sequence>MKWAFSLFFLAVFVSIALHVHRVSGDAKISKTINVNLDGTGDFKTIQEAIGSVPANNGEWIRIHISAGVSCREKVYVQEHRGFILLEGDGRENTVIEWADYAGDAEKHDTVSSATFTSRAHNFVAKKITFKNSAGAVGPAVAAMIRGNHSAIYDCGFIGLQDTLYDQRGLHYYKDCYIEGAVDFIFGDGQSIYEGCTIYTKHQSGFVTAQQRQGPTEGNGFVFRYCNVTGTQKAELGRAWGPYARVIFYETFMSDIVNPEGWNAWNSKEEDLTFVEFRCTGPGSNTSHRVNWMKKLSPAKLKKFTDITYIDSEGWISAQP</sequence>
<dbReference type="GO" id="GO:0042545">
    <property type="term" value="P:cell wall modification"/>
    <property type="evidence" value="ECO:0007669"/>
    <property type="project" value="UniProtKB-UniRule"/>
</dbReference>
<comment type="pathway">
    <text evidence="1 10">Glycan metabolism; pectin degradation; 2-dehydro-3-deoxy-D-gluconate from pectin: step 1/5.</text>
</comment>
<dbReference type="GeneID" id="103703607"/>
<dbReference type="Proteomes" id="UP000228380">
    <property type="component" value="Chromosome 2"/>
</dbReference>
<feature type="chain" id="PRO_5034514292" description="Pectinesterase" evidence="10">
    <location>
        <begin position="26"/>
        <end position="320"/>
    </location>
</feature>
<dbReference type="InterPro" id="IPR033131">
    <property type="entry name" value="Pectinesterase_Asp_AS"/>
</dbReference>
<dbReference type="RefSeq" id="XP_038971913.1">
    <property type="nucleotide sequence ID" value="XM_039115985.1"/>
</dbReference>
<dbReference type="PROSITE" id="PS00503">
    <property type="entry name" value="PECTINESTERASE_2"/>
    <property type="match status" value="1"/>
</dbReference>
<evidence type="ECO:0000313" key="13">
    <source>
        <dbReference type="RefSeq" id="XP_038971913.1"/>
    </source>
</evidence>
<keyword evidence="10" id="KW-0732">Signal</keyword>
<evidence type="ECO:0000256" key="8">
    <source>
        <dbReference type="ARBA" id="ARBA00057335"/>
    </source>
</evidence>
<reference evidence="12" key="1">
    <citation type="journal article" date="2019" name="Nat. Commun.">
        <title>Genome-wide association mapping of date palm fruit traits.</title>
        <authorList>
            <person name="Hazzouri K.M."/>
            <person name="Gros-Balthazard M."/>
            <person name="Flowers J.M."/>
            <person name="Copetti D."/>
            <person name="Lemansour A."/>
            <person name="Lebrun M."/>
            <person name="Masmoudi K."/>
            <person name="Ferrand S."/>
            <person name="Dhar M.I."/>
            <person name="Fresquez Z.A."/>
            <person name="Rosas U."/>
            <person name="Zhang J."/>
            <person name="Talag J."/>
            <person name="Lee S."/>
            <person name="Kudrna D."/>
            <person name="Powell R.F."/>
            <person name="Leitch I.J."/>
            <person name="Krueger R.R."/>
            <person name="Wing R.A."/>
            <person name="Amiri K.M.A."/>
            <person name="Purugganan M.D."/>
        </authorList>
    </citation>
    <scope>NUCLEOTIDE SEQUENCE [LARGE SCALE GENOMIC DNA]</scope>
    <source>
        <strain evidence="12">cv. Khalas</strain>
    </source>
</reference>
<evidence type="ECO:0000256" key="4">
    <source>
        <dbReference type="ARBA" id="ARBA00022801"/>
    </source>
</evidence>
<dbReference type="KEGG" id="pda:103703607"/>
<name>A0A8B8ZKC1_PHODC</name>
<dbReference type="GO" id="GO:0045490">
    <property type="term" value="P:pectin catabolic process"/>
    <property type="evidence" value="ECO:0007669"/>
    <property type="project" value="UniProtKB-UniRule"/>
</dbReference>
<dbReference type="PANTHER" id="PTHR31321:SF134">
    <property type="entry name" value="PECTINESTERASE"/>
    <property type="match status" value="1"/>
</dbReference>
<organism evidence="12 13">
    <name type="scientific">Phoenix dactylifera</name>
    <name type="common">Date palm</name>
    <dbReference type="NCBI Taxonomy" id="42345"/>
    <lineage>
        <taxon>Eukaryota</taxon>
        <taxon>Viridiplantae</taxon>
        <taxon>Streptophyta</taxon>
        <taxon>Embryophyta</taxon>
        <taxon>Tracheophyta</taxon>
        <taxon>Spermatophyta</taxon>
        <taxon>Magnoliopsida</taxon>
        <taxon>Liliopsida</taxon>
        <taxon>Arecaceae</taxon>
        <taxon>Coryphoideae</taxon>
        <taxon>Phoeniceae</taxon>
        <taxon>Phoenix</taxon>
    </lineage>
</organism>
<dbReference type="EC" id="3.1.1.11" evidence="3 10"/>
<dbReference type="InterPro" id="IPR000070">
    <property type="entry name" value="Pectinesterase_cat"/>
</dbReference>
<evidence type="ECO:0000256" key="9">
    <source>
        <dbReference type="PROSITE-ProRule" id="PRU10040"/>
    </source>
</evidence>
<evidence type="ECO:0000259" key="11">
    <source>
        <dbReference type="Pfam" id="PF01095"/>
    </source>
</evidence>
<keyword evidence="6" id="KW-0325">Glycoprotein</keyword>
<keyword evidence="12" id="KW-1185">Reference proteome</keyword>
<keyword evidence="5 10" id="KW-0063">Aspartyl esterase</keyword>
<comment type="similarity">
    <text evidence="2">Belongs to the pectinesterase family.</text>
</comment>
<dbReference type="SUPFAM" id="SSF51126">
    <property type="entry name" value="Pectin lyase-like"/>
    <property type="match status" value="1"/>
</dbReference>
<feature type="signal peptide" evidence="10">
    <location>
        <begin position="1"/>
        <end position="25"/>
    </location>
</feature>
<evidence type="ECO:0000256" key="5">
    <source>
        <dbReference type="ARBA" id="ARBA00023085"/>
    </source>
</evidence>
<comment type="catalytic activity">
    <reaction evidence="7 10">
        <text>[(1-&gt;4)-alpha-D-galacturonosyl methyl ester](n) + n H2O = [(1-&gt;4)-alpha-D-galacturonosyl](n) + n methanol + n H(+)</text>
        <dbReference type="Rhea" id="RHEA:22380"/>
        <dbReference type="Rhea" id="RHEA-COMP:14570"/>
        <dbReference type="Rhea" id="RHEA-COMP:14573"/>
        <dbReference type="ChEBI" id="CHEBI:15377"/>
        <dbReference type="ChEBI" id="CHEBI:15378"/>
        <dbReference type="ChEBI" id="CHEBI:17790"/>
        <dbReference type="ChEBI" id="CHEBI:140522"/>
        <dbReference type="ChEBI" id="CHEBI:140523"/>
        <dbReference type="EC" id="3.1.1.11"/>
    </reaction>
</comment>
<proteinExistence type="inferred from homology"/>
<dbReference type="Pfam" id="PF01095">
    <property type="entry name" value="Pectinesterase"/>
    <property type="match status" value="1"/>
</dbReference>
<dbReference type="GO" id="GO:0030599">
    <property type="term" value="F:pectinesterase activity"/>
    <property type="evidence" value="ECO:0007669"/>
    <property type="project" value="UniProtKB-UniRule"/>
</dbReference>
<dbReference type="Gene3D" id="2.160.20.10">
    <property type="entry name" value="Single-stranded right-handed beta-helix, Pectin lyase-like"/>
    <property type="match status" value="1"/>
</dbReference>
<accession>A0A8B8ZKC1</accession>
<evidence type="ECO:0000256" key="7">
    <source>
        <dbReference type="ARBA" id="ARBA00047928"/>
    </source>
</evidence>
<evidence type="ECO:0000256" key="3">
    <source>
        <dbReference type="ARBA" id="ARBA00013229"/>
    </source>
</evidence>
<evidence type="ECO:0000313" key="12">
    <source>
        <dbReference type="Proteomes" id="UP000228380"/>
    </source>
</evidence>